<proteinExistence type="predicted"/>
<dbReference type="AlphaFoldDB" id="A0A0F8Z3S8"/>
<sequence>MITNKIHFLVRPIHALCGKSKWKSLSNTPDHVSCRDCVAKMIRHTGYSGNTVSGVWPAPKETEVPQ</sequence>
<evidence type="ECO:0000313" key="1">
    <source>
        <dbReference type="EMBL" id="KKK54746.1"/>
    </source>
</evidence>
<dbReference type="EMBL" id="LAZR01065839">
    <property type="protein sequence ID" value="KKK54746.1"/>
    <property type="molecule type" value="Genomic_DNA"/>
</dbReference>
<organism evidence="1">
    <name type="scientific">marine sediment metagenome</name>
    <dbReference type="NCBI Taxonomy" id="412755"/>
    <lineage>
        <taxon>unclassified sequences</taxon>
        <taxon>metagenomes</taxon>
        <taxon>ecological metagenomes</taxon>
    </lineage>
</organism>
<name>A0A0F8Z3S8_9ZZZZ</name>
<reference evidence="1" key="1">
    <citation type="journal article" date="2015" name="Nature">
        <title>Complex archaea that bridge the gap between prokaryotes and eukaryotes.</title>
        <authorList>
            <person name="Spang A."/>
            <person name="Saw J.H."/>
            <person name="Jorgensen S.L."/>
            <person name="Zaremba-Niedzwiedzka K."/>
            <person name="Martijn J."/>
            <person name="Lind A.E."/>
            <person name="van Eijk R."/>
            <person name="Schleper C."/>
            <person name="Guy L."/>
            <person name="Ettema T.J."/>
        </authorList>
    </citation>
    <scope>NUCLEOTIDE SEQUENCE</scope>
</reference>
<gene>
    <name evidence="1" type="ORF">LCGC14_3081620</name>
</gene>
<protein>
    <submittedName>
        <fullName evidence="1">Uncharacterized protein</fullName>
    </submittedName>
</protein>
<accession>A0A0F8Z3S8</accession>
<comment type="caution">
    <text evidence="1">The sequence shown here is derived from an EMBL/GenBank/DDBJ whole genome shotgun (WGS) entry which is preliminary data.</text>
</comment>